<name>A0A840CBZ9_9HYPH</name>
<comment type="subcellular location">
    <subcellularLocation>
        <location evidence="1 4">Bacterial flagellum basal body</location>
    </subcellularLocation>
</comment>
<evidence type="ECO:0000256" key="1">
    <source>
        <dbReference type="ARBA" id="ARBA00004117"/>
    </source>
</evidence>
<dbReference type="Pfam" id="PF00460">
    <property type="entry name" value="Flg_bb_rod"/>
    <property type="match status" value="1"/>
</dbReference>
<feature type="domain" description="Flagellar basal-body/hook protein C-terminal" evidence="6">
    <location>
        <begin position="191"/>
        <end position="234"/>
    </location>
</feature>
<keyword evidence="8" id="KW-0969">Cilium</keyword>
<dbReference type="EMBL" id="JACIEN010000008">
    <property type="protein sequence ID" value="MBB4019787.1"/>
    <property type="molecule type" value="Genomic_DNA"/>
</dbReference>
<dbReference type="Proteomes" id="UP000577362">
    <property type="component" value="Unassembled WGS sequence"/>
</dbReference>
<dbReference type="InterPro" id="IPR001444">
    <property type="entry name" value="Flag_bb_rod_N"/>
</dbReference>
<dbReference type="Pfam" id="PF22692">
    <property type="entry name" value="LlgE_F_G_D1"/>
    <property type="match status" value="1"/>
</dbReference>
<evidence type="ECO:0000313" key="9">
    <source>
        <dbReference type="Proteomes" id="UP000577362"/>
    </source>
</evidence>
<evidence type="ECO:0000259" key="7">
    <source>
        <dbReference type="Pfam" id="PF22692"/>
    </source>
</evidence>
<dbReference type="NCBIfam" id="TIGR02490">
    <property type="entry name" value="flgF"/>
    <property type="match status" value="1"/>
</dbReference>
<dbReference type="NCBIfam" id="TIGR03506">
    <property type="entry name" value="FlgEFG_subfam"/>
    <property type="match status" value="1"/>
</dbReference>
<comment type="similarity">
    <text evidence="2 4">Belongs to the flagella basal body rod proteins family.</text>
</comment>
<protein>
    <recommendedName>
        <fullName evidence="4">Flagellar basal-body rod protein FlgF</fullName>
    </recommendedName>
</protein>
<dbReference type="AlphaFoldDB" id="A0A840CBZ9"/>
<dbReference type="Pfam" id="PF06429">
    <property type="entry name" value="Flg_bbr_C"/>
    <property type="match status" value="1"/>
</dbReference>
<dbReference type="InterPro" id="IPR020013">
    <property type="entry name" value="Flagellar_FlgE/F/G"/>
</dbReference>
<keyword evidence="8" id="KW-0966">Cell projection</keyword>
<dbReference type="RefSeq" id="WP_019402922.1">
    <property type="nucleotide sequence ID" value="NZ_JACIEN010000008.1"/>
</dbReference>
<organism evidence="8 9">
    <name type="scientific">Chelatococcus caeni</name>
    <dbReference type="NCBI Taxonomy" id="1348468"/>
    <lineage>
        <taxon>Bacteria</taxon>
        <taxon>Pseudomonadati</taxon>
        <taxon>Pseudomonadota</taxon>
        <taxon>Alphaproteobacteria</taxon>
        <taxon>Hyphomicrobiales</taxon>
        <taxon>Chelatococcaceae</taxon>
        <taxon>Chelatococcus</taxon>
    </lineage>
</organism>
<dbReference type="InterPro" id="IPR037925">
    <property type="entry name" value="FlgE/F/G-like"/>
</dbReference>
<accession>A0A840CBZ9</accession>
<comment type="subunit">
    <text evidence="4">The basal body constitutes a major portion of the flagellar organelle and consists of five rings (E,L,P,S, and M) mounted on a central rod. The rod consists of about 26 subunits of FlgG in the distal portion, and FlgB, FlgC and FlgF are thought to build up the proximal portion of the rod with about 6 subunits each.</text>
</comment>
<dbReference type="PANTHER" id="PTHR30435:SF19">
    <property type="entry name" value="FLAGELLAR BASAL-BODY ROD PROTEIN FLGG"/>
    <property type="match status" value="1"/>
</dbReference>
<dbReference type="NCBIfam" id="NF009282">
    <property type="entry name" value="PRK12642.1"/>
    <property type="match status" value="1"/>
</dbReference>
<reference evidence="8 9" key="1">
    <citation type="submission" date="2020-08" db="EMBL/GenBank/DDBJ databases">
        <title>Genomic Encyclopedia of Type Strains, Phase IV (KMG-IV): sequencing the most valuable type-strain genomes for metagenomic binning, comparative biology and taxonomic classification.</title>
        <authorList>
            <person name="Goeker M."/>
        </authorList>
    </citation>
    <scope>NUCLEOTIDE SEQUENCE [LARGE SCALE GENOMIC DNA]</scope>
    <source>
        <strain evidence="8 9">DSM 103737</strain>
    </source>
</reference>
<comment type="caution">
    <text evidence="8">The sequence shown here is derived from an EMBL/GenBank/DDBJ whole genome shotgun (WGS) entry which is preliminary data.</text>
</comment>
<dbReference type="InterPro" id="IPR010930">
    <property type="entry name" value="Flg_bb/hook_C_dom"/>
</dbReference>
<feature type="domain" description="Flagellar basal body rod protein N-terminal" evidence="5">
    <location>
        <begin position="5"/>
        <end position="35"/>
    </location>
</feature>
<sequence>MQAALYVGLSAQVALERRLNTIAQNVANMSTAGYRADEVKFETVLSRTARDSVAFATSGENFISRRAGGITKTDNPLDLAIDGEAWFAITTPAGIVHSRDGRLQIGNDGMLRTVTGYPVLDVAGAPIMIEADAGPPTIGRDGTLSQNGQQIGAIGLFTIAPGADLERFEASGIIARTGVAPVQDFVAHGVVQGYVEESNVNPIMEMTKLIAVSRAFDNASTAVNDGESSLREAIRSLGPST</sequence>
<evidence type="ECO:0000259" key="6">
    <source>
        <dbReference type="Pfam" id="PF06429"/>
    </source>
</evidence>
<keyword evidence="9" id="KW-1185">Reference proteome</keyword>
<dbReference type="SUPFAM" id="SSF117143">
    <property type="entry name" value="Flagellar hook protein flgE"/>
    <property type="match status" value="1"/>
</dbReference>
<dbReference type="PANTHER" id="PTHR30435">
    <property type="entry name" value="FLAGELLAR PROTEIN"/>
    <property type="match status" value="1"/>
</dbReference>
<dbReference type="GO" id="GO:0071978">
    <property type="term" value="P:bacterial-type flagellum-dependent swarming motility"/>
    <property type="evidence" value="ECO:0007669"/>
    <property type="project" value="TreeGrafter"/>
</dbReference>
<evidence type="ECO:0000259" key="5">
    <source>
        <dbReference type="Pfam" id="PF00460"/>
    </source>
</evidence>
<dbReference type="InterPro" id="IPR012836">
    <property type="entry name" value="FlgF"/>
</dbReference>
<evidence type="ECO:0000313" key="8">
    <source>
        <dbReference type="EMBL" id="MBB4019787.1"/>
    </source>
</evidence>
<proteinExistence type="inferred from homology"/>
<evidence type="ECO:0000256" key="2">
    <source>
        <dbReference type="ARBA" id="ARBA00009677"/>
    </source>
</evidence>
<dbReference type="InterPro" id="IPR053967">
    <property type="entry name" value="LlgE_F_G-like_D1"/>
</dbReference>
<keyword evidence="8" id="KW-0282">Flagellum</keyword>
<evidence type="ECO:0000256" key="4">
    <source>
        <dbReference type="RuleBase" id="RU362116"/>
    </source>
</evidence>
<evidence type="ECO:0000256" key="3">
    <source>
        <dbReference type="ARBA" id="ARBA00023143"/>
    </source>
</evidence>
<dbReference type="GO" id="GO:0030694">
    <property type="term" value="C:bacterial-type flagellum basal body, rod"/>
    <property type="evidence" value="ECO:0007669"/>
    <property type="project" value="UniProtKB-UniRule"/>
</dbReference>
<feature type="domain" description="Flagellar hook protein FlgE/F/G-like D1" evidence="7">
    <location>
        <begin position="80"/>
        <end position="145"/>
    </location>
</feature>
<keyword evidence="3 4" id="KW-0975">Bacterial flagellum</keyword>
<gene>
    <name evidence="8" type="ORF">GGR16_004842</name>
</gene>